<sequence length="928" mass="101657">MGKGGMSDGDHADRCCGEAINGDVQQENMAAWLLGVKNLKIQPYKLPNLGPHDVRVRLKAVGICGSDVHHFKNMRCVDFIVKEPMVIGHECAGIIEEVGSEVEDLVPGDRVALEPGISCKRCNLCKQGRYNLCRKMKFFGSPPNNGCLANQVVHPGDLCFKLPDNVSLEEGAMCEPLSVGIHACRRANVCQETNVLVVGAGPIGLVTLLAARAFGAPRIVIADVNDERLLIAKSLGADEVVKVSTNIEDVAEEVAKIQKVLENGVDVTFDCAGFNKTITTALSATRPGGKVCLVGMGQREMTLPLATREIDVIGIFRYQNTWPLCLEFLRSGKIDVKPLITHRFGFSQKEVEEAFETSARGGNAIKLATSGEGLGLSWLVIDGREPSTTTVLCSLCWFAAKNVKSTRANTSLKRFAAVPSICNMAHRLLRNVEADGWERSDFPIICESCLGDNPYVRMTRADYDKECKICTRPFTVFRWRPGRDARFKKSEICQTCSKLKNVCQVCLLDLEYGLPVQVRDTALAISSDDAIPKSDVNREFFAEEHDRKARAGIDYESSYGKARPSDTILKLQRTTPYYKRNRAHVCSFYIRGECTRGAECPYRHEMPITGELSQQNIKDRYYGVNDPVAMKLLNKAGEMPSLEPPEDGSIRTLYVGGLDARISEQDLRDQFYAHGEIESVRMVLQRACAFVTYTTREGAEKAAEELSNKLVIKGLRLKLMWGRPQAPKQESEGTAEATQPAVAHGGLLPRAVISQQQNQSQDPAAPVHYYNMPPPPSQERSFYPSMDPQRMGALIPSKEGASSGTTGSGERSSASERQQHSQHYAFQNMAQPHGQYRQQFYPPPYGYMPPPPPPQYQQYPPQYHATVPPPTSLPMNQQYQHSATPGPAPPVSTSSGSASSSGSAPSSSGPSESTPSGSGSAPTGSSQQ</sequence>
<evidence type="ECO:0000256" key="5">
    <source>
        <dbReference type="ARBA" id="ARBA00022833"/>
    </source>
</evidence>
<dbReference type="GO" id="GO:0000974">
    <property type="term" value="C:Prp19 complex"/>
    <property type="evidence" value="ECO:0007669"/>
    <property type="project" value="TreeGrafter"/>
</dbReference>
<evidence type="ECO:0008006" key="18">
    <source>
        <dbReference type="Google" id="ProtNLM"/>
    </source>
</evidence>
<dbReference type="STRING" id="106549.A0A540MK13"/>
<dbReference type="SUPFAM" id="SSF50129">
    <property type="entry name" value="GroES-like"/>
    <property type="match status" value="1"/>
</dbReference>
<keyword evidence="17" id="KW-1185">Reference proteome</keyword>
<evidence type="ECO:0000256" key="12">
    <source>
        <dbReference type="RuleBase" id="RU361277"/>
    </source>
</evidence>
<dbReference type="SMART" id="SM00829">
    <property type="entry name" value="PKS_ER"/>
    <property type="match status" value="1"/>
</dbReference>
<dbReference type="GO" id="GO:0008270">
    <property type="term" value="F:zinc ion binding"/>
    <property type="evidence" value="ECO:0007669"/>
    <property type="project" value="UniProtKB-KW"/>
</dbReference>
<dbReference type="EMBL" id="VIEB01000241">
    <property type="protein sequence ID" value="TQD99120.1"/>
    <property type="molecule type" value="Genomic_DNA"/>
</dbReference>
<evidence type="ECO:0000256" key="11">
    <source>
        <dbReference type="PROSITE-ProRule" id="PRU00723"/>
    </source>
</evidence>
<feature type="zinc finger region" description="C3H1-type" evidence="11">
    <location>
        <begin position="580"/>
        <end position="607"/>
    </location>
</feature>
<dbReference type="FunFam" id="4.10.1000.10:FF:000036">
    <property type="entry name" value="Zinc finger CCCH domain-containing protein 4"/>
    <property type="match status" value="1"/>
</dbReference>
<evidence type="ECO:0000256" key="4">
    <source>
        <dbReference type="ARBA" id="ARBA00022771"/>
    </source>
</evidence>
<gene>
    <name evidence="16" type="ORF">C1H46_015239</name>
</gene>
<dbReference type="InterPro" id="IPR020843">
    <property type="entry name" value="ER"/>
</dbReference>
<comment type="caution">
    <text evidence="16">The sequence shown here is derived from an EMBL/GenBank/DDBJ whole genome shotgun (WGS) entry which is preliminary data.</text>
</comment>
<dbReference type="SUPFAM" id="SSF51735">
    <property type="entry name" value="NAD(P)-binding Rossmann-fold domains"/>
    <property type="match status" value="1"/>
</dbReference>
<dbReference type="InterPro" id="IPR013154">
    <property type="entry name" value="ADH-like_N"/>
</dbReference>
<evidence type="ECO:0000313" key="16">
    <source>
        <dbReference type="EMBL" id="TQD99120.1"/>
    </source>
</evidence>
<keyword evidence="5 11" id="KW-0862">Zinc</keyword>
<dbReference type="GO" id="GO:0036002">
    <property type="term" value="F:pre-mRNA binding"/>
    <property type="evidence" value="ECO:0007669"/>
    <property type="project" value="TreeGrafter"/>
</dbReference>
<evidence type="ECO:0000259" key="15">
    <source>
        <dbReference type="PROSITE" id="PS50103"/>
    </source>
</evidence>
<keyword evidence="3 11" id="KW-0479">Metal-binding</keyword>
<dbReference type="PROSITE" id="PS50102">
    <property type="entry name" value="RRM"/>
    <property type="match status" value="1"/>
</dbReference>
<dbReference type="InterPro" id="IPR035979">
    <property type="entry name" value="RBD_domain_sf"/>
</dbReference>
<dbReference type="FunFam" id="3.30.70.330:FF:000347">
    <property type="entry name" value="Zinc finger CCCH domain-containing protein 40"/>
    <property type="match status" value="1"/>
</dbReference>
<name>A0A540MK13_MALBA</name>
<dbReference type="GO" id="GO:0071007">
    <property type="term" value="C:U2-type catalytic step 2 spliceosome"/>
    <property type="evidence" value="ECO:0007669"/>
    <property type="project" value="TreeGrafter"/>
</dbReference>
<evidence type="ECO:0000256" key="8">
    <source>
        <dbReference type="ARBA" id="ARBA00023027"/>
    </source>
</evidence>
<reference evidence="16 17" key="1">
    <citation type="journal article" date="2019" name="G3 (Bethesda)">
        <title>Sequencing of a Wild Apple (Malus baccata) Genome Unravels the Differences Between Cultivated and Wild Apple Species Regarding Disease Resistance and Cold Tolerance.</title>
        <authorList>
            <person name="Chen X."/>
        </authorList>
    </citation>
    <scope>NUCLEOTIDE SEQUENCE [LARGE SCALE GENOMIC DNA]</scope>
    <source>
        <strain evidence="17">cv. Shandingzi</strain>
        <tissue evidence="16">Leaves</tissue>
    </source>
</reference>
<keyword evidence="7" id="KW-0560">Oxidoreductase</keyword>
<dbReference type="InterPro" id="IPR000571">
    <property type="entry name" value="Znf_CCCH"/>
</dbReference>
<dbReference type="Pfam" id="PF21369">
    <property type="entry name" value="STL11_N"/>
    <property type="match status" value="1"/>
</dbReference>
<dbReference type="FunFam" id="3.40.50.720:FF:000068">
    <property type="entry name" value="Sorbitol dehydrogenase"/>
    <property type="match status" value="1"/>
</dbReference>
<dbReference type="Gene3D" id="3.30.70.330">
    <property type="match status" value="1"/>
</dbReference>
<dbReference type="InterPro" id="IPR013149">
    <property type="entry name" value="ADH-like_C"/>
</dbReference>
<evidence type="ECO:0000256" key="6">
    <source>
        <dbReference type="ARBA" id="ARBA00022884"/>
    </source>
</evidence>
<evidence type="ECO:0000256" key="2">
    <source>
        <dbReference type="ARBA" id="ARBA00008072"/>
    </source>
</evidence>
<feature type="region of interest" description="Disordered" evidence="13">
    <location>
        <begin position="836"/>
        <end position="928"/>
    </location>
</feature>
<organism evidence="16 17">
    <name type="scientific">Malus baccata</name>
    <name type="common">Siberian crab apple</name>
    <name type="synonym">Pyrus baccata</name>
    <dbReference type="NCBI Taxonomy" id="106549"/>
    <lineage>
        <taxon>Eukaryota</taxon>
        <taxon>Viridiplantae</taxon>
        <taxon>Streptophyta</taxon>
        <taxon>Embryophyta</taxon>
        <taxon>Tracheophyta</taxon>
        <taxon>Spermatophyta</taxon>
        <taxon>Magnoliopsida</taxon>
        <taxon>eudicotyledons</taxon>
        <taxon>Gunneridae</taxon>
        <taxon>Pentapetalae</taxon>
        <taxon>rosids</taxon>
        <taxon>fabids</taxon>
        <taxon>Rosales</taxon>
        <taxon>Rosaceae</taxon>
        <taxon>Amygdaloideae</taxon>
        <taxon>Maleae</taxon>
        <taxon>Malus</taxon>
    </lineage>
</organism>
<dbReference type="GO" id="GO:0003677">
    <property type="term" value="F:DNA binding"/>
    <property type="evidence" value="ECO:0007669"/>
    <property type="project" value="UniProtKB-KW"/>
</dbReference>
<feature type="region of interest" description="Disordered" evidence="13">
    <location>
        <begin position="754"/>
        <end position="821"/>
    </location>
</feature>
<evidence type="ECO:0000313" key="17">
    <source>
        <dbReference type="Proteomes" id="UP000315295"/>
    </source>
</evidence>
<feature type="compositionally biased region" description="Pro residues" evidence="13">
    <location>
        <begin position="841"/>
        <end position="855"/>
    </location>
</feature>
<feature type="domain" description="C3H1-type" evidence="15">
    <location>
        <begin position="580"/>
        <end position="607"/>
    </location>
</feature>
<dbReference type="SUPFAM" id="SSF90229">
    <property type="entry name" value="CCCH zinc finger"/>
    <property type="match status" value="1"/>
</dbReference>
<dbReference type="Gene3D" id="3.40.50.720">
    <property type="entry name" value="NAD(P)-binding Rossmann-like Domain"/>
    <property type="match status" value="1"/>
</dbReference>
<evidence type="ECO:0000256" key="13">
    <source>
        <dbReference type="SAM" id="MobiDB-lite"/>
    </source>
</evidence>
<keyword evidence="9" id="KW-0238">DNA-binding</keyword>
<dbReference type="InterPro" id="IPR011032">
    <property type="entry name" value="GroES-like_sf"/>
</dbReference>
<comment type="cofactor">
    <cofactor evidence="1 12">
        <name>Zn(2+)</name>
        <dbReference type="ChEBI" id="CHEBI:29105"/>
    </cofactor>
</comment>
<dbReference type="InterPro" id="IPR002328">
    <property type="entry name" value="ADH_Zn_CS"/>
</dbReference>
<evidence type="ECO:0000256" key="10">
    <source>
        <dbReference type="PROSITE-ProRule" id="PRU00176"/>
    </source>
</evidence>
<dbReference type="AlphaFoldDB" id="A0A540MK13"/>
<dbReference type="PROSITE" id="PS50103">
    <property type="entry name" value="ZF_C3H1"/>
    <property type="match status" value="1"/>
</dbReference>
<keyword evidence="4 11" id="KW-0863">Zinc-finger</keyword>
<protein>
    <recommendedName>
        <fullName evidence="18">Zinc finger CCCH domain-containing protein 4</fullName>
    </recommendedName>
</protein>
<dbReference type="InterPro" id="IPR000504">
    <property type="entry name" value="RRM_dom"/>
</dbReference>
<dbReference type="PANTHER" id="PTHR14089:SF6">
    <property type="entry name" value="PRE-MRNA-SPLICING FACTOR RBM22"/>
    <property type="match status" value="1"/>
</dbReference>
<dbReference type="SMART" id="SM00360">
    <property type="entry name" value="RRM"/>
    <property type="match status" value="1"/>
</dbReference>
<keyword evidence="6 10" id="KW-0694">RNA-binding</keyword>
<dbReference type="Gene3D" id="3.90.180.10">
    <property type="entry name" value="Medium-chain alcohol dehydrogenases, catalytic domain"/>
    <property type="match status" value="1"/>
</dbReference>
<dbReference type="InterPro" id="IPR036855">
    <property type="entry name" value="Znf_CCCH_sf"/>
</dbReference>
<feature type="compositionally biased region" description="Low complexity" evidence="13">
    <location>
        <begin position="891"/>
        <end position="928"/>
    </location>
</feature>
<dbReference type="PROSITE" id="PS00059">
    <property type="entry name" value="ADH_ZINC"/>
    <property type="match status" value="1"/>
</dbReference>
<dbReference type="Gene3D" id="4.10.1000.10">
    <property type="entry name" value="Zinc finger, CCCH-type"/>
    <property type="match status" value="1"/>
</dbReference>
<evidence type="ECO:0000256" key="7">
    <source>
        <dbReference type="ARBA" id="ARBA00023002"/>
    </source>
</evidence>
<dbReference type="Proteomes" id="UP000315295">
    <property type="component" value="Unassembled WGS sequence"/>
</dbReference>
<comment type="similarity">
    <text evidence="2 12">Belongs to the zinc-containing alcohol dehydrogenase family.</text>
</comment>
<evidence type="ECO:0000256" key="3">
    <source>
        <dbReference type="ARBA" id="ARBA00022723"/>
    </source>
</evidence>
<evidence type="ECO:0000256" key="1">
    <source>
        <dbReference type="ARBA" id="ARBA00001947"/>
    </source>
</evidence>
<keyword evidence="8" id="KW-0520">NAD</keyword>
<dbReference type="SMART" id="SM00356">
    <property type="entry name" value="ZnF_C3H1"/>
    <property type="match status" value="1"/>
</dbReference>
<feature type="domain" description="RRM" evidence="14">
    <location>
        <begin position="651"/>
        <end position="724"/>
    </location>
</feature>
<dbReference type="InterPro" id="IPR039171">
    <property type="entry name" value="Cwc2/Slt11"/>
</dbReference>
<dbReference type="GO" id="GO:0071006">
    <property type="term" value="C:U2-type catalytic step 1 spliceosome"/>
    <property type="evidence" value="ECO:0007669"/>
    <property type="project" value="TreeGrafter"/>
</dbReference>
<dbReference type="GO" id="GO:0017070">
    <property type="term" value="F:U6 snRNA binding"/>
    <property type="evidence" value="ECO:0007669"/>
    <property type="project" value="TreeGrafter"/>
</dbReference>
<dbReference type="CDD" id="cd12224">
    <property type="entry name" value="RRM_RBM22"/>
    <property type="match status" value="1"/>
</dbReference>
<dbReference type="Pfam" id="PF00107">
    <property type="entry name" value="ADH_zinc_N"/>
    <property type="match status" value="1"/>
</dbReference>
<dbReference type="InterPro" id="IPR012677">
    <property type="entry name" value="Nucleotide-bd_a/b_plait_sf"/>
</dbReference>
<dbReference type="InterPro" id="IPR045306">
    <property type="entry name" value="SDH-like"/>
</dbReference>
<dbReference type="GO" id="GO:0016616">
    <property type="term" value="F:oxidoreductase activity, acting on the CH-OH group of donors, NAD or NADP as acceptor"/>
    <property type="evidence" value="ECO:0007669"/>
    <property type="project" value="InterPro"/>
</dbReference>
<dbReference type="InterPro" id="IPR048995">
    <property type="entry name" value="STL11/RBM22-like_N"/>
</dbReference>
<dbReference type="CDD" id="cd05285">
    <property type="entry name" value="sorbitol_DH"/>
    <property type="match status" value="1"/>
</dbReference>
<dbReference type="Pfam" id="PF08240">
    <property type="entry name" value="ADH_N"/>
    <property type="match status" value="1"/>
</dbReference>
<proteinExistence type="inferred from homology"/>
<feature type="compositionally biased region" description="Low complexity" evidence="13">
    <location>
        <begin position="800"/>
        <end position="812"/>
    </location>
</feature>
<dbReference type="Pfam" id="PF00076">
    <property type="entry name" value="RRM_1"/>
    <property type="match status" value="1"/>
</dbReference>
<dbReference type="PANTHER" id="PTHR14089">
    <property type="entry name" value="PRE-MRNA-SPLICING FACTOR RBM22"/>
    <property type="match status" value="1"/>
</dbReference>
<dbReference type="SUPFAM" id="SSF54928">
    <property type="entry name" value="RNA-binding domain, RBD"/>
    <property type="match status" value="1"/>
</dbReference>
<accession>A0A540MK13</accession>
<dbReference type="InterPro" id="IPR036291">
    <property type="entry name" value="NAD(P)-bd_dom_sf"/>
</dbReference>
<evidence type="ECO:0000256" key="9">
    <source>
        <dbReference type="ARBA" id="ARBA00023125"/>
    </source>
</evidence>
<evidence type="ECO:0000259" key="14">
    <source>
        <dbReference type="PROSITE" id="PS50102"/>
    </source>
</evidence>